<evidence type="ECO:0000313" key="2">
    <source>
        <dbReference type="EMBL" id="MEI5688251.1"/>
    </source>
</evidence>
<dbReference type="Proteomes" id="UP001367771">
    <property type="component" value="Unassembled WGS sequence"/>
</dbReference>
<proteinExistence type="predicted"/>
<dbReference type="EMBL" id="JBBBDM010000008">
    <property type="protein sequence ID" value="MEI5688251.1"/>
    <property type="molecule type" value="Genomic_DNA"/>
</dbReference>
<gene>
    <name evidence="2" type="ORF">V8201_14260</name>
</gene>
<evidence type="ECO:0000256" key="1">
    <source>
        <dbReference type="SAM" id="MobiDB-lite"/>
    </source>
</evidence>
<reference evidence="2 3" key="1">
    <citation type="journal article" date="2013" name="Int. J. Syst. Evol. Microbiol.">
        <title>Sphingomonas kyungheensis sp. nov., a bacterium with ginsenoside-converting activity isolated from soil of a ginseng field.</title>
        <authorList>
            <person name="Son H.M."/>
            <person name="Yang J.E."/>
            <person name="Park Y."/>
            <person name="Han C.K."/>
            <person name="Kim S.G."/>
            <person name="Kook M."/>
            <person name="Yi T.H."/>
        </authorList>
    </citation>
    <scope>NUCLEOTIDE SEQUENCE [LARGE SCALE GENOMIC DNA]</scope>
    <source>
        <strain evidence="2 3">LMG 26582</strain>
    </source>
</reference>
<keyword evidence="3" id="KW-1185">Reference proteome</keyword>
<organism evidence="2 3">
    <name type="scientific">Sphingomonas kyungheensis</name>
    <dbReference type="NCBI Taxonomy" id="1069987"/>
    <lineage>
        <taxon>Bacteria</taxon>
        <taxon>Pseudomonadati</taxon>
        <taxon>Pseudomonadota</taxon>
        <taxon>Alphaproteobacteria</taxon>
        <taxon>Sphingomonadales</taxon>
        <taxon>Sphingomonadaceae</taxon>
        <taxon>Sphingomonas</taxon>
    </lineage>
</organism>
<dbReference type="Pfam" id="PF13770">
    <property type="entry name" value="DUF4169"/>
    <property type="match status" value="1"/>
</dbReference>
<feature type="compositionally biased region" description="Basic and acidic residues" evidence="1">
    <location>
        <begin position="33"/>
        <end position="44"/>
    </location>
</feature>
<protein>
    <submittedName>
        <fullName evidence="2">DUF4169 family protein</fullName>
    </submittedName>
</protein>
<sequence length="58" mass="6297">MAEIINLRTARKAAARAAADRTAAANRARFGRTKSERAADDADRARVDRIVDGAKLED</sequence>
<name>A0ABU8H5L8_9SPHN</name>
<accession>A0ABU8H5L8</accession>
<dbReference type="RefSeq" id="WP_336545698.1">
    <property type="nucleotide sequence ID" value="NZ_JBBBDM010000008.1"/>
</dbReference>
<comment type="caution">
    <text evidence="2">The sequence shown here is derived from an EMBL/GenBank/DDBJ whole genome shotgun (WGS) entry which is preliminary data.</text>
</comment>
<dbReference type="InterPro" id="IPR025227">
    <property type="entry name" value="DUF4169"/>
</dbReference>
<evidence type="ECO:0000313" key="3">
    <source>
        <dbReference type="Proteomes" id="UP001367771"/>
    </source>
</evidence>
<feature type="region of interest" description="Disordered" evidence="1">
    <location>
        <begin position="22"/>
        <end position="44"/>
    </location>
</feature>